<dbReference type="AlphaFoldDB" id="A0A2H6KDC8"/>
<name>A0A2H6KDC8_9APIC</name>
<evidence type="ECO:0000313" key="3">
    <source>
        <dbReference type="EMBL" id="GBE60959.1"/>
    </source>
</evidence>
<keyword evidence="1" id="KW-0812">Transmembrane</keyword>
<dbReference type="GeneID" id="39874729"/>
<accession>A0A2H6KDC8</accession>
<organism evidence="3 4">
    <name type="scientific">Babesia ovata</name>
    <dbReference type="NCBI Taxonomy" id="189622"/>
    <lineage>
        <taxon>Eukaryota</taxon>
        <taxon>Sar</taxon>
        <taxon>Alveolata</taxon>
        <taxon>Apicomplexa</taxon>
        <taxon>Aconoidasida</taxon>
        <taxon>Piroplasmida</taxon>
        <taxon>Babesiidae</taxon>
        <taxon>Babesia</taxon>
    </lineage>
</organism>
<protein>
    <submittedName>
        <fullName evidence="3">Related to D-lactate dehydrogenase</fullName>
    </submittedName>
</protein>
<comment type="caution">
    <text evidence="3">The sequence shown here is derived from an EMBL/GenBank/DDBJ whole genome shotgun (WGS) entry which is preliminary data.</text>
</comment>
<dbReference type="RefSeq" id="XP_028867202.1">
    <property type="nucleotide sequence ID" value="XM_029011369.1"/>
</dbReference>
<proteinExistence type="predicted"/>
<keyword evidence="2" id="KW-0732">Signal</keyword>
<evidence type="ECO:0000313" key="4">
    <source>
        <dbReference type="Proteomes" id="UP000236319"/>
    </source>
</evidence>
<sequence length="719" mass="79352">MPAALVFISVCLFGAFSAAVEADKVQRRFAAFTISEEGPSAPLGFVPQSTEQVYLAYYSGLVDVYSDADDERRYNLFPDNVHPGLSILSHPKQSASEAIGSFRADAAVTAESWCFALTAFFLSGRMPRSADAEDSKCTLDLFYHRCLGLNGHTDAEDENDYTSCLAQLPPGASLEDVYMFEKWSRRCPKPLYADSLSVNTKAAVCNGVFSESPSVASLVTERHCYLHDLLTLDWIPYSEVQHQAGSSLSAMINPDKVAAKYMNTWRYLQTSKSAEFQLGLSHAVSDFYKEVMTALSSDKAKNIATFLDEQATNVQIRYAVAAFTNRDGIIKSELSFGVAFNSAAAADVPEFDFITPVNIPAHVTSSVLGMVDPLMKESAVKADVGYSEFQGRGQHRSWTVSITLDVLPLKKMLGFPGRLYLKVAHMLERSVLLDNDELNGWFDRLESEDDLTKIEASPVELDTERKVGIARLRTLRTPFIDIEQHEMHSAPVLYYGYIAVDGWALSLERLEVQYTLLTHTRYMHMNKGLTPELAHAPGVRALKGLTSWRYDLTFISEPLVYILDSPKVPSGIGSAVPPMAMSYVEYLRSISFLKLVGQDAADADTPALTKKTQWRRIYTTNHASGPSSEAAIEVCKPKRTGLALVGRMFSMERCAGTRNRVLKIAEQQGYVVFSTPVGKYASYNIAVVTTFAVTVIVTIVSIALALKGSVDLVVKDKKN</sequence>
<keyword evidence="1" id="KW-1133">Transmembrane helix</keyword>
<dbReference type="VEuPathDB" id="PiroplasmaDB:BOVATA_024520"/>
<feature type="transmembrane region" description="Helical" evidence="1">
    <location>
        <begin position="683"/>
        <end position="706"/>
    </location>
</feature>
<dbReference type="OrthoDB" id="364266at2759"/>
<evidence type="ECO:0000256" key="1">
    <source>
        <dbReference type="SAM" id="Phobius"/>
    </source>
</evidence>
<reference evidence="3 4" key="1">
    <citation type="journal article" date="2017" name="BMC Genomics">
        <title>Whole-genome assembly of Babesia ovata and comparative genomics between closely related pathogens.</title>
        <authorList>
            <person name="Yamagishi J."/>
            <person name="Asada M."/>
            <person name="Hakimi H."/>
            <person name="Tanaka T.Q."/>
            <person name="Sugimoto C."/>
            <person name="Kawazu S."/>
        </authorList>
    </citation>
    <scope>NUCLEOTIDE SEQUENCE [LARGE SCALE GENOMIC DNA]</scope>
    <source>
        <strain evidence="3 4">Miyake</strain>
    </source>
</reference>
<feature type="signal peptide" evidence="2">
    <location>
        <begin position="1"/>
        <end position="22"/>
    </location>
</feature>
<keyword evidence="4" id="KW-1185">Reference proteome</keyword>
<dbReference type="Proteomes" id="UP000236319">
    <property type="component" value="Unassembled WGS sequence"/>
</dbReference>
<evidence type="ECO:0000256" key="2">
    <source>
        <dbReference type="SAM" id="SignalP"/>
    </source>
</evidence>
<keyword evidence="1" id="KW-0472">Membrane</keyword>
<gene>
    <name evidence="3" type="ORF">BOVATA_024520</name>
</gene>
<dbReference type="EMBL" id="BDSA01000002">
    <property type="protein sequence ID" value="GBE60959.1"/>
    <property type="molecule type" value="Genomic_DNA"/>
</dbReference>
<feature type="chain" id="PRO_5014187327" evidence="2">
    <location>
        <begin position="23"/>
        <end position="719"/>
    </location>
</feature>